<keyword evidence="2" id="KW-1185">Reference proteome</keyword>
<name>A0ACC1KL76_9FUNG</name>
<comment type="caution">
    <text evidence="1">The sequence shown here is derived from an EMBL/GenBank/DDBJ whole genome shotgun (WGS) entry which is preliminary data.</text>
</comment>
<proteinExistence type="predicted"/>
<organism evidence="1 2">
    <name type="scientific">Coemansia linderi</name>
    <dbReference type="NCBI Taxonomy" id="2663919"/>
    <lineage>
        <taxon>Eukaryota</taxon>
        <taxon>Fungi</taxon>
        <taxon>Fungi incertae sedis</taxon>
        <taxon>Zoopagomycota</taxon>
        <taxon>Kickxellomycotina</taxon>
        <taxon>Kickxellomycetes</taxon>
        <taxon>Kickxellales</taxon>
        <taxon>Kickxellaceae</taxon>
        <taxon>Coemansia</taxon>
    </lineage>
</organism>
<dbReference type="Proteomes" id="UP001140066">
    <property type="component" value="Unassembled WGS sequence"/>
</dbReference>
<reference evidence="1" key="1">
    <citation type="submission" date="2022-07" db="EMBL/GenBank/DDBJ databases">
        <title>Phylogenomic reconstructions and comparative analyses of Kickxellomycotina fungi.</title>
        <authorList>
            <person name="Reynolds N.K."/>
            <person name="Stajich J.E."/>
            <person name="Barry K."/>
            <person name="Grigoriev I.V."/>
            <person name="Crous P."/>
            <person name="Smith M.E."/>
        </authorList>
    </citation>
    <scope>NUCLEOTIDE SEQUENCE</scope>
    <source>
        <strain evidence="1">BCRC 34191</strain>
    </source>
</reference>
<dbReference type="EMBL" id="JANBUK010000141">
    <property type="protein sequence ID" value="KAJ2791475.1"/>
    <property type="molecule type" value="Genomic_DNA"/>
</dbReference>
<protein>
    <submittedName>
        <fullName evidence="1">Uncharacterized protein</fullName>
    </submittedName>
</protein>
<gene>
    <name evidence="1" type="ORF">GGI18_001105</name>
</gene>
<sequence length="215" mass="23328">GHCNFQTIKDVNFLLDDYVASGSDDGSLFIWNRSTMEVVQIICGDSEVVNAIECHPELPIVAVSGIDSEVRIFGLSQGGPLPAHRDNFPLVTPQHFSESNITDWATKRAFTNAVYARDPYEQALARSGHPALPTNIDIGEIIKHIPRPFPAVSSSRLWEQGRVMSQNEDMRLTGLTNASLTRGFILGSLLGTDSSSSSSDDDDGDSSSSSNISIM</sequence>
<evidence type="ECO:0000313" key="2">
    <source>
        <dbReference type="Proteomes" id="UP001140066"/>
    </source>
</evidence>
<feature type="non-terminal residue" evidence="1">
    <location>
        <position position="1"/>
    </location>
</feature>
<evidence type="ECO:0000313" key="1">
    <source>
        <dbReference type="EMBL" id="KAJ2791475.1"/>
    </source>
</evidence>
<accession>A0ACC1KL76</accession>